<sequence length="415" mass="48548">MTCDNTVEPQISDKDWDAIEKVKAFAGIEDTTSYSTPFNILRWIYAYEYNLEEAAQKYKRHLNIRKILDLDNILNEDYDGNIDENADKYAPLTIMDKVVSNDDNRILVIERTGMFDLTRMMENIKATPFIMNRFRIMEIMMKKIMEIERRTGKMSGCLLLFDMKGLKFQSNLISIITGPYRIMWGTLIEQYPYFYTKMIVVNAPKFINVLYNACAAFVPQEYRTRMNILNDNWKETIIEHIDPDSLPVYYGGTIPDPNGCELCSNIVELPDSSPFDNPYDIKIDKKEIGNLKEYSIPAGGILSLTYHLNEGDLIELYILQSQEFTFNCVYTENKIKIDRKEQLKVYPEVHMGCERPGLSTIDYFKWLIPKSGYYHFVYGNEKAWLFSVKFELKAFVTTNYVNGDRKREILKEIKD</sequence>
<dbReference type="AlphaFoldDB" id="A0A0K0EE96"/>
<dbReference type="PANTHER" id="PTHR47159">
    <property type="entry name" value="PROTEIN CBG07705-RELATED"/>
    <property type="match status" value="1"/>
</dbReference>
<dbReference type="STRING" id="6248.A0A0K0EE96"/>
<name>A0A0K0EE96_STRER</name>
<dbReference type="SUPFAM" id="SSF46938">
    <property type="entry name" value="CRAL/TRIO N-terminal domain"/>
    <property type="match status" value="1"/>
</dbReference>
<dbReference type="InterPro" id="IPR036273">
    <property type="entry name" value="CRAL/TRIO_N_dom_sf"/>
</dbReference>
<reference evidence="3" key="1">
    <citation type="submission" date="2015-08" db="UniProtKB">
        <authorList>
            <consortium name="WormBaseParasite"/>
        </authorList>
    </citation>
    <scope>IDENTIFICATION</scope>
</reference>
<protein>
    <submittedName>
        <fullName evidence="3 4">CRAL-TRIO domain-containing protein</fullName>
    </submittedName>
</protein>
<proteinExistence type="predicted"/>
<accession>A0A0K0EE96</accession>
<evidence type="ECO:0000313" key="3">
    <source>
        <dbReference type="WBParaSite" id="SSTP_0000780800.1"/>
    </source>
</evidence>
<dbReference type="InterPro" id="IPR036865">
    <property type="entry name" value="CRAL-TRIO_dom_sf"/>
</dbReference>
<organism evidence="3">
    <name type="scientific">Strongyloides stercoralis</name>
    <name type="common">Threadworm</name>
    <dbReference type="NCBI Taxonomy" id="6248"/>
    <lineage>
        <taxon>Eukaryota</taxon>
        <taxon>Metazoa</taxon>
        <taxon>Ecdysozoa</taxon>
        <taxon>Nematoda</taxon>
        <taxon>Chromadorea</taxon>
        <taxon>Rhabditida</taxon>
        <taxon>Tylenchina</taxon>
        <taxon>Panagrolaimomorpha</taxon>
        <taxon>Strongyloidoidea</taxon>
        <taxon>Strongyloididae</taxon>
        <taxon>Strongyloides</taxon>
    </lineage>
</organism>
<dbReference type="CDD" id="cd00170">
    <property type="entry name" value="SEC14"/>
    <property type="match status" value="1"/>
</dbReference>
<dbReference type="Gene3D" id="3.40.525.10">
    <property type="entry name" value="CRAL-TRIO lipid binding domain"/>
    <property type="match status" value="1"/>
</dbReference>
<evidence type="ECO:0000313" key="2">
    <source>
        <dbReference type="Proteomes" id="UP000035681"/>
    </source>
</evidence>
<dbReference type="SUPFAM" id="SSF52087">
    <property type="entry name" value="CRAL/TRIO domain"/>
    <property type="match status" value="1"/>
</dbReference>
<feature type="domain" description="CRAL-TRIO" evidence="1">
    <location>
        <begin position="82"/>
        <end position="258"/>
    </location>
</feature>
<dbReference type="WBParaSite" id="SSTP_0000780800.1">
    <property type="protein sequence ID" value="SSTP_0000780800.1"/>
    <property type="gene ID" value="SSTP_0000780800"/>
</dbReference>
<dbReference type="WBParaSite" id="TCONS_00009652.p1">
    <property type="protein sequence ID" value="TCONS_00009652.p1"/>
    <property type="gene ID" value="XLOC_007428"/>
</dbReference>
<dbReference type="PROSITE" id="PS50191">
    <property type="entry name" value="CRAL_TRIO"/>
    <property type="match status" value="1"/>
</dbReference>
<evidence type="ECO:0000259" key="1">
    <source>
        <dbReference type="PROSITE" id="PS50191"/>
    </source>
</evidence>
<dbReference type="Pfam" id="PF00650">
    <property type="entry name" value="CRAL_TRIO"/>
    <property type="match status" value="1"/>
</dbReference>
<dbReference type="Gene3D" id="2.60.120.680">
    <property type="entry name" value="GOLD domain"/>
    <property type="match status" value="1"/>
</dbReference>
<dbReference type="PANTHER" id="PTHR47159:SF2">
    <property type="entry name" value="CRAL-TRIO DOMAIN-CONTAINING PROTEIN"/>
    <property type="match status" value="1"/>
</dbReference>
<keyword evidence="2" id="KW-1185">Reference proteome</keyword>
<dbReference type="InterPro" id="IPR058960">
    <property type="entry name" value="Ctg-1-like_C"/>
</dbReference>
<evidence type="ECO:0000313" key="4">
    <source>
        <dbReference type="WBParaSite" id="TCONS_00009652.p1"/>
    </source>
</evidence>
<dbReference type="InterPro" id="IPR053302">
    <property type="entry name" value="CRAL-TRIO_domain"/>
</dbReference>
<dbReference type="SMART" id="SM00516">
    <property type="entry name" value="SEC14"/>
    <property type="match status" value="1"/>
</dbReference>
<dbReference type="Proteomes" id="UP000035681">
    <property type="component" value="Unplaced"/>
</dbReference>
<dbReference type="Pfam" id="PF25883">
    <property type="entry name" value="F28H7_8_C"/>
    <property type="match status" value="1"/>
</dbReference>
<dbReference type="InterPro" id="IPR001251">
    <property type="entry name" value="CRAL-TRIO_dom"/>
</dbReference>